<feature type="region of interest" description="Disordered" evidence="1">
    <location>
        <begin position="78"/>
        <end position="101"/>
    </location>
</feature>
<dbReference type="Proteomes" id="UP000596661">
    <property type="component" value="Chromosome 1"/>
</dbReference>
<evidence type="ECO:0000313" key="2">
    <source>
        <dbReference type="EnsemblPlants" id="cds.evm.model.01.1604"/>
    </source>
</evidence>
<evidence type="ECO:0000256" key="1">
    <source>
        <dbReference type="SAM" id="MobiDB-lite"/>
    </source>
</evidence>
<accession>A0A803NHT1</accession>
<reference evidence="2" key="1">
    <citation type="submission" date="2018-11" db="EMBL/GenBank/DDBJ databases">
        <authorList>
            <person name="Grassa J C."/>
        </authorList>
    </citation>
    <scope>NUCLEOTIDE SEQUENCE [LARGE SCALE GENOMIC DNA]</scope>
</reference>
<evidence type="ECO:0000313" key="3">
    <source>
        <dbReference type="Proteomes" id="UP000596661"/>
    </source>
</evidence>
<protein>
    <submittedName>
        <fullName evidence="2">Uncharacterized protein</fullName>
    </submittedName>
</protein>
<dbReference type="EMBL" id="UZAU01000041">
    <property type="status" value="NOT_ANNOTATED_CDS"/>
    <property type="molecule type" value="Genomic_DNA"/>
</dbReference>
<proteinExistence type="predicted"/>
<dbReference type="Gramene" id="evm.model.01.1604">
    <property type="protein sequence ID" value="cds.evm.model.01.1604"/>
    <property type="gene ID" value="evm.TU.01.1604"/>
</dbReference>
<feature type="compositionally biased region" description="Basic and acidic residues" evidence="1">
    <location>
        <begin position="80"/>
        <end position="92"/>
    </location>
</feature>
<dbReference type="AlphaFoldDB" id="A0A803NHT1"/>
<name>A0A803NHT1_CANSA</name>
<organism evidence="2 3">
    <name type="scientific">Cannabis sativa</name>
    <name type="common">Hemp</name>
    <name type="synonym">Marijuana</name>
    <dbReference type="NCBI Taxonomy" id="3483"/>
    <lineage>
        <taxon>Eukaryota</taxon>
        <taxon>Viridiplantae</taxon>
        <taxon>Streptophyta</taxon>
        <taxon>Embryophyta</taxon>
        <taxon>Tracheophyta</taxon>
        <taxon>Spermatophyta</taxon>
        <taxon>Magnoliopsida</taxon>
        <taxon>eudicotyledons</taxon>
        <taxon>Gunneridae</taxon>
        <taxon>Pentapetalae</taxon>
        <taxon>rosids</taxon>
        <taxon>fabids</taxon>
        <taxon>Rosales</taxon>
        <taxon>Cannabaceae</taxon>
        <taxon>Cannabis</taxon>
    </lineage>
</organism>
<dbReference type="EnsemblPlants" id="evm.model.01.1604">
    <property type="protein sequence ID" value="cds.evm.model.01.1604"/>
    <property type="gene ID" value="evm.TU.01.1604"/>
</dbReference>
<reference evidence="2" key="2">
    <citation type="submission" date="2021-03" db="UniProtKB">
        <authorList>
            <consortium name="EnsemblPlants"/>
        </authorList>
    </citation>
    <scope>IDENTIFICATION</scope>
</reference>
<keyword evidence="3" id="KW-1185">Reference proteome</keyword>
<sequence length="101" mass="11346">MAQNVQKTSENAIEDANVADDFYYWNLNEDFCANSQFKSIHFSSDESASSIGSSKFIMLIGKQIAEYQLRALLRASSSAKRGERLLETEEKQPATTSPLQF</sequence>